<keyword evidence="3" id="KW-1185">Reference proteome</keyword>
<dbReference type="PANTHER" id="PTHR37262:SF1">
    <property type="entry name" value="PROTEIN PEP-RELATED DEVELOPMENT ARRESTED 1, CHLOROPLASTIC"/>
    <property type="match status" value="1"/>
</dbReference>
<accession>A0A836BZ22</accession>
<feature type="region of interest" description="Disordered" evidence="1">
    <location>
        <begin position="466"/>
        <end position="491"/>
    </location>
</feature>
<dbReference type="InterPro" id="IPR038961">
    <property type="entry name" value="PRDA1"/>
</dbReference>
<name>A0A836BZ22_9CHLO</name>
<dbReference type="Proteomes" id="UP000612055">
    <property type="component" value="Unassembled WGS sequence"/>
</dbReference>
<reference evidence="2" key="1">
    <citation type="journal article" date="2020" name="bioRxiv">
        <title>Comparative genomics of Chlamydomonas.</title>
        <authorList>
            <person name="Craig R.J."/>
            <person name="Hasan A.R."/>
            <person name="Ness R.W."/>
            <person name="Keightley P.D."/>
        </authorList>
    </citation>
    <scope>NUCLEOTIDE SEQUENCE</scope>
    <source>
        <strain evidence="2">CCAP 11/70</strain>
    </source>
</reference>
<feature type="compositionally biased region" description="Gly residues" evidence="1">
    <location>
        <begin position="363"/>
        <end position="375"/>
    </location>
</feature>
<evidence type="ECO:0000256" key="1">
    <source>
        <dbReference type="SAM" id="MobiDB-lite"/>
    </source>
</evidence>
<dbReference type="EMBL" id="JAEHOE010000037">
    <property type="protein sequence ID" value="KAG2493512.1"/>
    <property type="molecule type" value="Genomic_DNA"/>
</dbReference>
<comment type="caution">
    <text evidence="2">The sequence shown here is derived from an EMBL/GenBank/DDBJ whole genome shotgun (WGS) entry which is preliminary data.</text>
</comment>
<dbReference type="GO" id="GO:0006355">
    <property type="term" value="P:regulation of DNA-templated transcription"/>
    <property type="evidence" value="ECO:0007669"/>
    <property type="project" value="InterPro"/>
</dbReference>
<gene>
    <name evidence="2" type="ORF">HYH03_008328</name>
</gene>
<feature type="compositionally biased region" description="Low complexity" evidence="1">
    <location>
        <begin position="480"/>
        <end position="489"/>
    </location>
</feature>
<dbReference type="GO" id="GO:0042644">
    <property type="term" value="C:chloroplast nucleoid"/>
    <property type="evidence" value="ECO:0007669"/>
    <property type="project" value="InterPro"/>
</dbReference>
<sequence>MLGEIVDEVTRELFLSEAVAYLQEDAADTSEQLAVREAVSRRLDFLDANFLTALSGFIRATEARGDAALAKLLTTIRTEVLSQVSGRMPLAAQVLDRVVREMDRDVRLRILREAVSEHARKLPDGVPGADLDTLSATASKFIDEMEDQREVPDRRLLARLCLVREELRLLREELRFTGGAAADGLPPEPVRSNVPQRCAAFLKELVAVGDPLRRVALLSRTLEQDWDGAAPRQKPQTSFQADQPDWVRPGRFLATLQSMVVAVETEAAADKAVAMAASASGKGGGAAADAAPPGAKQAPVLQRLEAIRAEALSVLDRMQAGSGLGAGYVDGAGAPAAAGVEASGAEASGAGEPLEVEVLPGEADGGSGNGEGAQGGKPPAPDAEAEARTAGPSRRHPDEVVDRGLREALLAAYGLQGQLAPDAPVLLVDLAAVKRSARNIRNANHCPPALVDYTGREFVVFARLPPKPGQAPGPGPGPARAPAGAAASGAGTGTGAYGGAAGAASAGGAGIIRVAPLAVCRQLKPGEAGDRRAAEGVVGAFRHATRLGAFKTQRRSANKTVPGATPLKTAGLTYAVYTRTSVPGLYAHQLGRPDREDAMVGVLRAVTGVLDAQHAPHMRMLRAYGRGHEYHGKGTGPFCTLSYTSNYHNRLHVDQDDPPLSFITWWLEGAGALRGGAFRLANLRIRFTPLQGTTLLLNTKELLHGTEACAPVPGRSGVRRIGAALWVREAVVHAWRQWRAGAMARYRERVGASGVRDRAKAIRKACEFAEKEVAKQGTGAAAERARVMREGARRMPAFCGDLFDEGAVRAAWGLWDVRTVQASAPARKPVAV</sequence>
<organism evidence="2 3">
    <name type="scientific">Edaphochlamys debaryana</name>
    <dbReference type="NCBI Taxonomy" id="47281"/>
    <lineage>
        <taxon>Eukaryota</taxon>
        <taxon>Viridiplantae</taxon>
        <taxon>Chlorophyta</taxon>
        <taxon>core chlorophytes</taxon>
        <taxon>Chlorophyceae</taxon>
        <taxon>CS clade</taxon>
        <taxon>Chlamydomonadales</taxon>
        <taxon>Chlamydomonadales incertae sedis</taxon>
        <taxon>Edaphochlamys</taxon>
    </lineage>
</organism>
<dbReference type="AlphaFoldDB" id="A0A836BZ22"/>
<evidence type="ECO:0000313" key="2">
    <source>
        <dbReference type="EMBL" id="KAG2493512.1"/>
    </source>
</evidence>
<protein>
    <submittedName>
        <fullName evidence="2">Uncharacterized protein</fullName>
    </submittedName>
</protein>
<feature type="compositionally biased region" description="Pro residues" evidence="1">
    <location>
        <begin position="466"/>
        <end position="479"/>
    </location>
</feature>
<evidence type="ECO:0000313" key="3">
    <source>
        <dbReference type="Proteomes" id="UP000612055"/>
    </source>
</evidence>
<proteinExistence type="predicted"/>
<dbReference type="PANTHER" id="PTHR37262">
    <property type="entry name" value="PROTEIN PEP-RELATED DEVELOPMENT ARRESTED 1, CHLOROPLASTIC"/>
    <property type="match status" value="1"/>
</dbReference>
<feature type="region of interest" description="Disordered" evidence="1">
    <location>
        <begin position="358"/>
        <end position="398"/>
    </location>
</feature>
<dbReference type="OrthoDB" id="2015968at2759"/>